<dbReference type="EMBL" id="CAADFU010000014">
    <property type="protein sequence ID" value="VFK42121.1"/>
    <property type="molecule type" value="Genomic_DNA"/>
</dbReference>
<evidence type="ECO:0000313" key="1">
    <source>
        <dbReference type="EMBL" id="VFK38867.1"/>
    </source>
</evidence>
<sequence length="62" mass="7213">METIKAVEMVRHIRNADYMETKDMGREELLCHFRERAKSLNNEITGLSRTNHKNHGVMAGNK</sequence>
<name>A0A450YBF3_9GAMM</name>
<dbReference type="EMBL" id="CAADFR010000029">
    <property type="protein sequence ID" value="VFK38867.1"/>
    <property type="molecule type" value="Genomic_DNA"/>
</dbReference>
<protein>
    <submittedName>
        <fullName evidence="1">Uncharacterized protein</fullName>
    </submittedName>
</protein>
<dbReference type="AlphaFoldDB" id="A0A450YBF3"/>
<organism evidence="1">
    <name type="scientific">Candidatus Kentrum sp. SD</name>
    <dbReference type="NCBI Taxonomy" id="2126332"/>
    <lineage>
        <taxon>Bacteria</taxon>
        <taxon>Pseudomonadati</taxon>
        <taxon>Pseudomonadota</taxon>
        <taxon>Gammaproteobacteria</taxon>
        <taxon>Candidatus Kentrum</taxon>
    </lineage>
</organism>
<evidence type="ECO:0000313" key="3">
    <source>
        <dbReference type="EMBL" id="VFK78953.1"/>
    </source>
</evidence>
<reference evidence="1" key="1">
    <citation type="submission" date="2019-02" db="EMBL/GenBank/DDBJ databases">
        <authorList>
            <person name="Gruber-Vodicka R. H."/>
            <person name="Seah K. B. B."/>
        </authorList>
    </citation>
    <scope>NUCLEOTIDE SEQUENCE</scope>
    <source>
        <strain evidence="3">BECK_S127</strain>
        <strain evidence="2">BECK_S1320</strain>
        <strain evidence="1">BECK_S1321</strain>
    </source>
</reference>
<dbReference type="EMBL" id="CAADHB010000030">
    <property type="protein sequence ID" value="VFK78953.1"/>
    <property type="molecule type" value="Genomic_DNA"/>
</dbReference>
<evidence type="ECO:0000313" key="2">
    <source>
        <dbReference type="EMBL" id="VFK42121.1"/>
    </source>
</evidence>
<proteinExistence type="predicted"/>
<accession>A0A450YBF3</accession>
<gene>
    <name evidence="3" type="ORF">BECKSD772D_GA0070982_103023</name>
    <name evidence="2" type="ORF">BECKSD772E_GA0070983_101430</name>
    <name evidence="1" type="ORF">BECKSD772F_GA0070984_102914</name>
</gene>